<keyword evidence="10" id="KW-0238">DNA-binding</keyword>
<feature type="domain" description="C2H2-type" evidence="18">
    <location>
        <begin position="502"/>
        <end position="529"/>
    </location>
</feature>
<evidence type="ECO:0000256" key="1">
    <source>
        <dbReference type="ARBA" id="ARBA00004123"/>
    </source>
</evidence>
<feature type="compositionally biased region" description="Polar residues" evidence="17">
    <location>
        <begin position="243"/>
        <end position="254"/>
    </location>
</feature>
<dbReference type="PANTHER" id="PTHR16515">
    <property type="entry name" value="PR DOMAIN ZINC FINGER PROTEIN"/>
    <property type="match status" value="1"/>
</dbReference>
<dbReference type="FunFam" id="2.170.270.10:FF:000032">
    <property type="entry name" value="PR domain containing 14"/>
    <property type="match status" value="1"/>
</dbReference>
<sequence>MALRPPGEAGPPDKVYYPPERLQSSPQHLGPYYTPFPPYGPYGSSATAAEEDYQPFPVPAVSATQTMAPLAFRTAPPLLSPGLALPREPLYDLPWQGKLPPWYPFPHFPRELQHFVNSSRDYTGAPSEDLAHIGGRSDSGQCYGPDVLMPPPPPPPPAPPPPPPPVGASLLPEGLRTSQLLPYFPSKESEDESPRPNQERKSAQRYHFTQEDLHLVLYGPIPSLEHTARPPHAASGLVVPADSSGSESLPQTVDQDSLQLPEGLCLRQMLFGEVPHFGVFCCSLVAKGVRFGPFQGKVVNASEVKTYGDNSLMWEIFEDGHLSHFIDGKGGAGNWMSYVNCARFPKEQNLVAVQCQGQIFYESCKEIYQNQELLVWYGDCYEKFLDIPVSLQETEPGKQAQASRTSEESTEGYRCDRCGKVFTYRYYRDKHLKYTPCVDKGDRKFPCSLCKRSFEKRDRLRIHILHVHEKHRPHKCSTCGKCFSQSSSLNKHMRVHSGDRPYQCVYCTKKFTASSILRTHIRQHSGEKPFKCKHCGKSFASHAAHDSHVRRSHKEDQGSSCSICGKTFPDQEAFCSHMKFHEDG</sequence>
<name>A0A6J2ND35_9CHIR</name>
<dbReference type="InterPro" id="IPR013087">
    <property type="entry name" value="Znf_C2H2_type"/>
</dbReference>
<evidence type="ECO:0000256" key="17">
    <source>
        <dbReference type="SAM" id="MobiDB-lite"/>
    </source>
</evidence>
<dbReference type="GO" id="GO:0032259">
    <property type="term" value="P:methylation"/>
    <property type="evidence" value="ECO:0007669"/>
    <property type="project" value="UniProtKB-KW"/>
</dbReference>
<dbReference type="GO" id="GO:0005634">
    <property type="term" value="C:nucleus"/>
    <property type="evidence" value="ECO:0007669"/>
    <property type="project" value="UniProtKB-SubCell"/>
</dbReference>
<gene>
    <name evidence="21" type="primary">PRDM14</name>
</gene>
<reference evidence="21" key="1">
    <citation type="submission" date="2025-08" db="UniProtKB">
        <authorList>
            <consortium name="RefSeq"/>
        </authorList>
    </citation>
    <scope>IDENTIFICATION</scope>
    <source>
        <tissue evidence="21">Muscle</tissue>
    </source>
</reference>
<organism evidence="20 21">
    <name type="scientific">Phyllostomus discolor</name>
    <name type="common">pale spear-nosed bat</name>
    <dbReference type="NCBI Taxonomy" id="89673"/>
    <lineage>
        <taxon>Eukaryota</taxon>
        <taxon>Metazoa</taxon>
        <taxon>Chordata</taxon>
        <taxon>Craniata</taxon>
        <taxon>Vertebrata</taxon>
        <taxon>Euteleostomi</taxon>
        <taxon>Mammalia</taxon>
        <taxon>Eutheria</taxon>
        <taxon>Laurasiatheria</taxon>
        <taxon>Chiroptera</taxon>
        <taxon>Yangochiroptera</taxon>
        <taxon>Phyllostomidae</taxon>
        <taxon>Phyllostominae</taxon>
        <taxon>Phyllostomus</taxon>
    </lineage>
</organism>
<keyword evidence="9" id="KW-0805">Transcription regulation</keyword>
<dbReference type="GO" id="GO:0008270">
    <property type="term" value="F:zinc ion binding"/>
    <property type="evidence" value="ECO:0007669"/>
    <property type="project" value="UniProtKB-KW"/>
</dbReference>
<dbReference type="GO" id="GO:0000977">
    <property type="term" value="F:RNA polymerase II transcription regulatory region sequence-specific DNA binding"/>
    <property type="evidence" value="ECO:0007669"/>
    <property type="project" value="TreeGrafter"/>
</dbReference>
<dbReference type="InterPro" id="IPR046341">
    <property type="entry name" value="SET_dom_sf"/>
</dbReference>
<keyword evidence="4" id="KW-0949">S-adenosyl-L-methionine</keyword>
<dbReference type="AlphaFoldDB" id="A0A6J2ND35"/>
<evidence type="ECO:0000256" key="5">
    <source>
        <dbReference type="ARBA" id="ARBA00022723"/>
    </source>
</evidence>
<evidence type="ECO:0000256" key="4">
    <source>
        <dbReference type="ARBA" id="ARBA00022691"/>
    </source>
</evidence>
<evidence type="ECO:0000259" key="19">
    <source>
        <dbReference type="PROSITE" id="PS50280"/>
    </source>
</evidence>
<evidence type="ECO:0000256" key="14">
    <source>
        <dbReference type="ARBA" id="ARBA00073657"/>
    </source>
</evidence>
<evidence type="ECO:0000256" key="12">
    <source>
        <dbReference type="ARBA" id="ARBA00023242"/>
    </source>
</evidence>
<dbReference type="Pfam" id="PF21549">
    <property type="entry name" value="PRDM2_PR"/>
    <property type="match status" value="1"/>
</dbReference>
<evidence type="ECO:0000259" key="18">
    <source>
        <dbReference type="PROSITE" id="PS50157"/>
    </source>
</evidence>
<dbReference type="Gene3D" id="2.170.270.10">
    <property type="entry name" value="SET domain"/>
    <property type="match status" value="1"/>
</dbReference>
<dbReference type="FunFam" id="3.30.160.60:FF:000480">
    <property type="entry name" value="PR domain zinc finger protein 14"/>
    <property type="match status" value="1"/>
</dbReference>
<evidence type="ECO:0000256" key="2">
    <source>
        <dbReference type="ARBA" id="ARBA00022603"/>
    </source>
</evidence>
<dbReference type="SUPFAM" id="SSF82199">
    <property type="entry name" value="SET domain"/>
    <property type="match status" value="1"/>
</dbReference>
<evidence type="ECO:0000256" key="13">
    <source>
        <dbReference type="ARBA" id="ARBA00065199"/>
    </source>
</evidence>
<evidence type="ECO:0000256" key="6">
    <source>
        <dbReference type="ARBA" id="ARBA00022737"/>
    </source>
</evidence>
<feature type="domain" description="C2H2-type" evidence="18">
    <location>
        <begin position="445"/>
        <end position="473"/>
    </location>
</feature>
<dbReference type="InterPro" id="IPR001214">
    <property type="entry name" value="SET_dom"/>
</dbReference>
<keyword evidence="3" id="KW-0808">Transferase</keyword>
<evidence type="ECO:0000313" key="21">
    <source>
        <dbReference type="RefSeq" id="XP_028389846.1"/>
    </source>
</evidence>
<dbReference type="RefSeq" id="XP_028389846.1">
    <property type="nucleotide sequence ID" value="XM_028534045.2"/>
</dbReference>
<feature type="domain" description="C2H2-type" evidence="18">
    <location>
        <begin position="559"/>
        <end position="584"/>
    </location>
</feature>
<dbReference type="CDD" id="cd19198">
    <property type="entry name" value="PR-SET_PRDM14"/>
    <property type="match status" value="1"/>
</dbReference>
<dbReference type="Pfam" id="PF00096">
    <property type="entry name" value="zf-C2H2"/>
    <property type="match status" value="2"/>
</dbReference>
<dbReference type="FunFam" id="3.30.160.60:FF:001029">
    <property type="entry name" value="PR domain containing 14"/>
    <property type="match status" value="1"/>
</dbReference>
<comment type="subcellular location">
    <subcellularLocation>
        <location evidence="1">Nucleus</location>
    </subcellularLocation>
</comment>
<dbReference type="GeneID" id="114514821"/>
<keyword evidence="6" id="KW-0677">Repeat</keyword>
<dbReference type="OrthoDB" id="3565419at2759"/>
<proteinExistence type="predicted"/>
<evidence type="ECO:0000256" key="8">
    <source>
        <dbReference type="ARBA" id="ARBA00022833"/>
    </source>
</evidence>
<feature type="domain" description="C2H2-type" evidence="18">
    <location>
        <begin position="530"/>
        <end position="558"/>
    </location>
</feature>
<evidence type="ECO:0000256" key="3">
    <source>
        <dbReference type="ARBA" id="ARBA00022679"/>
    </source>
</evidence>
<keyword evidence="20" id="KW-1185">Reference proteome</keyword>
<dbReference type="FunFam" id="3.30.160.60:FF:000905">
    <property type="entry name" value="PR domain containing 14"/>
    <property type="match status" value="1"/>
</dbReference>
<keyword evidence="7 16" id="KW-0863">Zinc-finger</keyword>
<evidence type="ECO:0000256" key="16">
    <source>
        <dbReference type="PROSITE-ProRule" id="PRU00042"/>
    </source>
</evidence>
<feature type="domain" description="C2H2-type" evidence="18">
    <location>
        <begin position="413"/>
        <end position="444"/>
    </location>
</feature>
<feature type="region of interest" description="Disordered" evidence="17">
    <location>
        <begin position="120"/>
        <end position="172"/>
    </location>
</feature>
<evidence type="ECO:0000256" key="7">
    <source>
        <dbReference type="ARBA" id="ARBA00022771"/>
    </source>
</evidence>
<dbReference type="CTD" id="63978"/>
<feature type="region of interest" description="Disordered" evidence="17">
    <location>
        <begin position="234"/>
        <end position="254"/>
    </location>
</feature>
<evidence type="ECO:0000313" key="20">
    <source>
        <dbReference type="Proteomes" id="UP000504628"/>
    </source>
</evidence>
<evidence type="ECO:0000256" key="11">
    <source>
        <dbReference type="ARBA" id="ARBA00023163"/>
    </source>
</evidence>
<protein>
    <recommendedName>
        <fullName evidence="14">PR domain zinc finger protein 14</fullName>
    </recommendedName>
    <alternativeName>
        <fullName evidence="15">PR domain-containing protein 14</fullName>
    </alternativeName>
</protein>
<evidence type="ECO:0000256" key="15">
    <source>
        <dbReference type="ARBA" id="ARBA00079749"/>
    </source>
</evidence>
<dbReference type="InParanoid" id="A0A6J2ND35"/>
<dbReference type="InterPro" id="IPR036236">
    <property type="entry name" value="Znf_C2H2_sf"/>
</dbReference>
<dbReference type="Proteomes" id="UP000504628">
    <property type="component" value="Chromosome 7"/>
</dbReference>
<feature type="domain" description="C2H2-type" evidence="18">
    <location>
        <begin position="474"/>
        <end position="501"/>
    </location>
</feature>
<dbReference type="SMART" id="SM00355">
    <property type="entry name" value="ZnF_C2H2"/>
    <property type="match status" value="6"/>
</dbReference>
<keyword evidence="12" id="KW-0539">Nucleus</keyword>
<dbReference type="SUPFAM" id="SSF57667">
    <property type="entry name" value="beta-beta-alpha zinc fingers"/>
    <property type="match status" value="3"/>
</dbReference>
<dbReference type="InterPro" id="IPR050331">
    <property type="entry name" value="Zinc_finger"/>
</dbReference>
<keyword evidence="8" id="KW-0862">Zinc</keyword>
<dbReference type="FunFam" id="3.30.160.60:FF:000450">
    <property type="entry name" value="PR domain zinc finger protein 14"/>
    <property type="match status" value="1"/>
</dbReference>
<comment type="subunit">
    <text evidence="13">Interacts with CBFA2T2.</text>
</comment>
<dbReference type="FunCoup" id="A0A6J2ND35">
    <property type="interactions" value="49"/>
</dbReference>
<feature type="compositionally biased region" description="Pro residues" evidence="17">
    <location>
        <begin position="148"/>
        <end position="166"/>
    </location>
</feature>
<dbReference type="Gene3D" id="3.30.160.60">
    <property type="entry name" value="Classic Zinc Finger"/>
    <property type="match status" value="4"/>
</dbReference>
<dbReference type="PROSITE" id="PS50280">
    <property type="entry name" value="SET"/>
    <property type="match status" value="1"/>
</dbReference>
<evidence type="ECO:0000256" key="10">
    <source>
        <dbReference type="ARBA" id="ARBA00023125"/>
    </source>
</evidence>
<dbReference type="GO" id="GO:0006357">
    <property type="term" value="P:regulation of transcription by RNA polymerase II"/>
    <property type="evidence" value="ECO:0007669"/>
    <property type="project" value="TreeGrafter"/>
</dbReference>
<dbReference type="KEGG" id="pdic:114514821"/>
<dbReference type="GO" id="GO:0008168">
    <property type="term" value="F:methyltransferase activity"/>
    <property type="evidence" value="ECO:0007669"/>
    <property type="project" value="UniProtKB-KW"/>
</dbReference>
<dbReference type="PROSITE" id="PS00028">
    <property type="entry name" value="ZINC_FINGER_C2H2_1"/>
    <property type="match status" value="5"/>
</dbReference>
<keyword evidence="5" id="KW-0479">Metal-binding</keyword>
<feature type="region of interest" description="Disordered" evidence="17">
    <location>
        <begin position="1"/>
        <end position="30"/>
    </location>
</feature>
<keyword evidence="2" id="KW-0489">Methyltransferase</keyword>
<dbReference type="InterPro" id="IPR044408">
    <property type="entry name" value="PRDM14_PR-SET"/>
</dbReference>
<evidence type="ECO:0000256" key="9">
    <source>
        <dbReference type="ARBA" id="ARBA00023015"/>
    </source>
</evidence>
<dbReference type="PROSITE" id="PS50157">
    <property type="entry name" value="ZINC_FINGER_C2H2_2"/>
    <property type="match status" value="6"/>
</dbReference>
<dbReference type="PANTHER" id="PTHR16515:SF19">
    <property type="entry name" value="PR DOMAIN ZINC FINGER PROTEIN 14"/>
    <property type="match status" value="1"/>
</dbReference>
<feature type="domain" description="SET" evidence="19">
    <location>
        <begin position="262"/>
        <end position="378"/>
    </location>
</feature>
<keyword evidence="11" id="KW-0804">Transcription</keyword>
<accession>A0A6J2ND35</accession>